<organism evidence="3 4">
    <name type="scientific">Paenibacillus typhae</name>
    <dbReference type="NCBI Taxonomy" id="1174501"/>
    <lineage>
        <taxon>Bacteria</taxon>
        <taxon>Bacillati</taxon>
        <taxon>Bacillota</taxon>
        <taxon>Bacilli</taxon>
        <taxon>Bacillales</taxon>
        <taxon>Paenibacillaceae</taxon>
        <taxon>Paenibacillus</taxon>
    </lineage>
</organism>
<gene>
    <name evidence="3" type="ORF">SAMN05216192_10280</name>
</gene>
<dbReference type="Proteomes" id="UP000199050">
    <property type="component" value="Unassembled WGS sequence"/>
</dbReference>
<proteinExistence type="predicted"/>
<dbReference type="Pfam" id="PF18164">
    <property type="entry name" value="GNAT_C"/>
    <property type="match status" value="1"/>
</dbReference>
<evidence type="ECO:0000259" key="1">
    <source>
        <dbReference type="Pfam" id="PF18082"/>
    </source>
</evidence>
<sequence>MNLIELCGMICLPEQMTRSVLDFASDYEEKSTESLSAVLDDPSQWDNGVKEIAGVLGEDPDGSKMLAFMLLRAVDSHKEYKKRGINDTIFTDTMKFCTRFIEEHYKLYGTYAFKWAWWFPRQLSLREFRIGALEYEMIEREKKKWINIHIPADASMGRERLRESYEDARAFFTRYFPDYGQSDMMCDSWLLSPHLTKLLPESSNILGFQRAFELVHVDETNDSFIRWVFGRTDIPVRELREDTSLQRKIKACLLEGSNLGAATGRLQEDPWKES</sequence>
<dbReference type="Gene3D" id="3.40.630.120">
    <property type="match status" value="1"/>
</dbReference>
<dbReference type="InterPro" id="IPR041644">
    <property type="entry name" value="GNAT_C"/>
</dbReference>
<reference evidence="4" key="1">
    <citation type="submission" date="2016-10" db="EMBL/GenBank/DDBJ databases">
        <authorList>
            <person name="Varghese N."/>
            <person name="Submissions S."/>
        </authorList>
    </citation>
    <scope>NUCLEOTIDE SEQUENCE [LARGE SCALE GENOMIC DNA]</scope>
    <source>
        <strain evidence="4">CGMCC 1.11012</strain>
    </source>
</reference>
<dbReference type="RefSeq" id="WP_090711720.1">
    <property type="nucleotide sequence ID" value="NZ_CBCSKY010000013.1"/>
</dbReference>
<feature type="domain" description="GNAT-like C-terminal" evidence="2">
    <location>
        <begin position="128"/>
        <end position="266"/>
    </location>
</feature>
<dbReference type="EMBL" id="FNDX01000002">
    <property type="protein sequence ID" value="SDH93210.1"/>
    <property type="molecule type" value="Genomic_DNA"/>
</dbReference>
<protein>
    <recommendedName>
        <fullName evidence="5">GNAT-like C-terminal domain-containing protein</fullName>
    </recommendedName>
</protein>
<evidence type="ECO:0008006" key="5">
    <source>
        <dbReference type="Google" id="ProtNLM"/>
    </source>
</evidence>
<dbReference type="OrthoDB" id="2139859at2"/>
<dbReference type="AlphaFoldDB" id="A0A1G8GFV0"/>
<dbReference type="STRING" id="1174501.SAMN05216192_10280"/>
<feature type="domain" description="N-acyltransferase N-terminal" evidence="1">
    <location>
        <begin position="1"/>
        <end position="124"/>
    </location>
</feature>
<dbReference type="InterPro" id="IPR041273">
    <property type="entry name" value="NAT_N"/>
</dbReference>
<evidence type="ECO:0000313" key="3">
    <source>
        <dbReference type="EMBL" id="SDH93210.1"/>
    </source>
</evidence>
<name>A0A1G8GFV0_9BACL</name>
<dbReference type="Pfam" id="PF18082">
    <property type="entry name" value="NAT_N"/>
    <property type="match status" value="1"/>
</dbReference>
<accession>A0A1G8GFV0</accession>
<evidence type="ECO:0000259" key="2">
    <source>
        <dbReference type="Pfam" id="PF18164"/>
    </source>
</evidence>
<keyword evidence="4" id="KW-1185">Reference proteome</keyword>
<evidence type="ECO:0000313" key="4">
    <source>
        <dbReference type="Proteomes" id="UP000199050"/>
    </source>
</evidence>